<dbReference type="RefSeq" id="WP_014261400.1">
    <property type="nucleotide sequence ID" value="NC_016629.1"/>
</dbReference>
<proteinExistence type="predicted"/>
<protein>
    <submittedName>
        <fullName evidence="1">Uncharacterized protein</fullName>
    </submittedName>
</protein>
<dbReference type="KEGG" id="daf:Desaf_3502"/>
<gene>
    <name evidence="1" type="ORF">Desaf_3502</name>
</gene>
<dbReference type="HOGENOM" id="CLU_2600295_0_0_7"/>
<organism evidence="1 2">
    <name type="scientific">Desulfocurvibacter africanus subsp. africanus str. Walvis Bay</name>
    <dbReference type="NCBI Taxonomy" id="690850"/>
    <lineage>
        <taxon>Bacteria</taxon>
        <taxon>Pseudomonadati</taxon>
        <taxon>Thermodesulfobacteriota</taxon>
        <taxon>Desulfovibrionia</taxon>
        <taxon>Desulfovibrionales</taxon>
        <taxon>Desulfovibrionaceae</taxon>
        <taxon>Desulfocurvibacter</taxon>
    </lineage>
</organism>
<evidence type="ECO:0000313" key="1">
    <source>
        <dbReference type="EMBL" id="EGJ51786.1"/>
    </source>
</evidence>
<sequence length="79" mass="9056">MSLRLEDLPVELLRELVARVRQAVDYSPRDGVTCPLCRTGRRPGQDMGVIKTMAWHGSLRERYHACRVCGHRFKSVQSC</sequence>
<evidence type="ECO:0000313" key="2">
    <source>
        <dbReference type="Proteomes" id="UP000007844"/>
    </source>
</evidence>
<keyword evidence="2" id="KW-1185">Reference proteome</keyword>
<dbReference type="EMBL" id="CP003221">
    <property type="protein sequence ID" value="EGJ51786.1"/>
    <property type="molecule type" value="Genomic_DNA"/>
</dbReference>
<dbReference type="Proteomes" id="UP000007844">
    <property type="component" value="Chromosome"/>
</dbReference>
<dbReference type="AlphaFoldDB" id="F3YXK9"/>
<accession>F3YXK9</accession>
<dbReference type="STRING" id="690850.Desaf_3502"/>
<name>F3YXK9_DESAF</name>
<reference evidence="1 2" key="1">
    <citation type="journal article" date="2011" name="J. Bacteriol.">
        <title>Genome sequence of the mercury-methylating and pleomorphic Desulfovibrio africanus Strain Walvis Bay.</title>
        <authorList>
            <person name="Brown S.D."/>
            <person name="Wall J.D."/>
            <person name="Kucken A.M."/>
            <person name="Gilmour C.C."/>
            <person name="Podar M."/>
            <person name="Brandt C.C."/>
            <person name="Teshima H."/>
            <person name="Detter J.C."/>
            <person name="Han C.S."/>
            <person name="Land M.L."/>
            <person name="Lucas S."/>
            <person name="Han J."/>
            <person name="Pennacchio L."/>
            <person name="Nolan M."/>
            <person name="Pitluck S."/>
            <person name="Woyke T."/>
            <person name="Goodwin L."/>
            <person name="Palumbo A.V."/>
            <person name="Elias D.A."/>
        </authorList>
    </citation>
    <scope>NUCLEOTIDE SEQUENCE [LARGE SCALE GENOMIC DNA]</scope>
    <source>
        <strain evidence="1 2">Walvis Bay</strain>
    </source>
</reference>